<dbReference type="GO" id="GO:0046914">
    <property type="term" value="F:transition metal ion binding"/>
    <property type="evidence" value="ECO:0007669"/>
    <property type="project" value="TreeGrafter"/>
</dbReference>
<dbReference type="Gene3D" id="2.40.420.20">
    <property type="match status" value="1"/>
</dbReference>
<comment type="caution">
    <text evidence="5">The sequence shown here is derived from an EMBL/GenBank/DDBJ whole genome shotgun (WGS) entry which is preliminary data.</text>
</comment>
<dbReference type="RefSeq" id="WP_127680339.1">
    <property type="nucleotide sequence ID" value="NZ_SACM01000001.1"/>
</dbReference>
<dbReference type="Gene3D" id="2.40.50.100">
    <property type="match status" value="1"/>
</dbReference>
<keyword evidence="3" id="KW-0732">Signal</keyword>
<keyword evidence="6" id="KW-1185">Reference proteome</keyword>
<dbReference type="PANTHER" id="PTHR30097:SF4">
    <property type="entry name" value="SLR6042 PROTEIN"/>
    <property type="match status" value="1"/>
</dbReference>
<evidence type="ECO:0000313" key="6">
    <source>
        <dbReference type="Proteomes" id="UP000288587"/>
    </source>
</evidence>
<feature type="chain" id="PRO_5018629222" evidence="3">
    <location>
        <begin position="29"/>
        <end position="371"/>
    </location>
</feature>
<evidence type="ECO:0000256" key="2">
    <source>
        <dbReference type="SAM" id="MobiDB-lite"/>
    </source>
</evidence>
<organism evidence="5 6">
    <name type="scientific">Inhella crocodyli</name>
    <dbReference type="NCBI Taxonomy" id="2499851"/>
    <lineage>
        <taxon>Bacteria</taxon>
        <taxon>Pseudomonadati</taxon>
        <taxon>Pseudomonadota</taxon>
        <taxon>Betaproteobacteria</taxon>
        <taxon>Burkholderiales</taxon>
        <taxon>Sphaerotilaceae</taxon>
        <taxon>Inhella</taxon>
    </lineage>
</organism>
<dbReference type="GO" id="GO:0030288">
    <property type="term" value="C:outer membrane-bounded periplasmic space"/>
    <property type="evidence" value="ECO:0007669"/>
    <property type="project" value="TreeGrafter"/>
</dbReference>
<protein>
    <submittedName>
        <fullName evidence="5">HlyD family efflux transporter periplasmic adaptor subunit</fullName>
    </submittedName>
</protein>
<dbReference type="EMBL" id="SACM01000001">
    <property type="protein sequence ID" value="RVT87800.1"/>
    <property type="molecule type" value="Genomic_DNA"/>
</dbReference>
<dbReference type="PANTHER" id="PTHR30097">
    <property type="entry name" value="CATION EFFLUX SYSTEM PROTEIN CUSB"/>
    <property type="match status" value="1"/>
</dbReference>
<evidence type="ECO:0000256" key="3">
    <source>
        <dbReference type="SAM" id="SignalP"/>
    </source>
</evidence>
<evidence type="ECO:0000313" key="5">
    <source>
        <dbReference type="EMBL" id="RVT87800.1"/>
    </source>
</evidence>
<name>A0A3S2VI69_9BURK</name>
<dbReference type="Proteomes" id="UP000288587">
    <property type="component" value="Unassembled WGS sequence"/>
</dbReference>
<evidence type="ECO:0000259" key="4">
    <source>
        <dbReference type="Pfam" id="PF25967"/>
    </source>
</evidence>
<accession>A0A3S2VI69</accession>
<sequence length="371" mass="38653">MKRGRINLLSKPLVAAMLGALFLVPAWSGPGHDHGDEAAPVSAGGPQRQPDGSVFLPKAAQRQMGVRTLPVNGAELPRSQELQGVVVMDPNAGGKVQATQAGRLVAPPQGLPNLGQRVQRGQLLAYVEPVAGALERSAQSAQVAELKSLLGLAEKRQARLKELSDTVPKRDIEATQAEVAGLQARIAALGQGLSGREALLAPVSGVIAASNAVVGQVVDARELVFEVVDPSRLRIEALAYDVNAAADVGAVFLATAGAPPQSLRFLGSATRLREQALPMNFGGAQGLALGQSVRVVVQSRSTLKGHAVPAQALMKNPANQTIVWVKQAPERFVPKVVLAQALDGAQVAVTQGLEDGDRVVVQGATLVNQVR</sequence>
<dbReference type="GO" id="GO:0015679">
    <property type="term" value="P:plasma membrane copper ion transport"/>
    <property type="evidence" value="ECO:0007669"/>
    <property type="project" value="TreeGrafter"/>
</dbReference>
<dbReference type="SUPFAM" id="SSF111369">
    <property type="entry name" value="HlyD-like secretion proteins"/>
    <property type="match status" value="1"/>
</dbReference>
<dbReference type="AlphaFoldDB" id="A0A3S2VI69"/>
<feature type="domain" description="Multidrug resistance protein MdtA-like C-terminal permuted SH3" evidence="4">
    <location>
        <begin position="308"/>
        <end position="364"/>
    </location>
</feature>
<dbReference type="InterPro" id="IPR058627">
    <property type="entry name" value="MdtA-like_C"/>
</dbReference>
<dbReference type="Gene3D" id="1.10.287.470">
    <property type="entry name" value="Helix hairpin bin"/>
    <property type="match status" value="1"/>
</dbReference>
<evidence type="ECO:0000256" key="1">
    <source>
        <dbReference type="ARBA" id="ARBA00022448"/>
    </source>
</evidence>
<feature type="signal peptide" evidence="3">
    <location>
        <begin position="1"/>
        <end position="28"/>
    </location>
</feature>
<feature type="region of interest" description="Disordered" evidence="2">
    <location>
        <begin position="33"/>
        <end position="52"/>
    </location>
</feature>
<keyword evidence="1" id="KW-0813">Transport</keyword>
<reference evidence="5 6" key="1">
    <citation type="submission" date="2019-01" db="EMBL/GenBank/DDBJ databases">
        <authorList>
            <person name="Chen W.-M."/>
        </authorList>
    </citation>
    <scope>NUCLEOTIDE SEQUENCE [LARGE SCALE GENOMIC DNA]</scope>
    <source>
        <strain evidence="5 6">CCP-18</strain>
    </source>
</reference>
<gene>
    <name evidence="5" type="ORF">EOD73_01895</name>
</gene>
<dbReference type="OrthoDB" id="7059230at2"/>
<proteinExistence type="predicted"/>
<dbReference type="Pfam" id="PF25967">
    <property type="entry name" value="RND-MFP_C"/>
    <property type="match status" value="1"/>
</dbReference>
<dbReference type="GO" id="GO:0060003">
    <property type="term" value="P:copper ion export"/>
    <property type="evidence" value="ECO:0007669"/>
    <property type="project" value="TreeGrafter"/>
</dbReference>
<dbReference type="InterPro" id="IPR051909">
    <property type="entry name" value="MFP_Cation_Efflux"/>
</dbReference>